<keyword evidence="5 14" id="KW-0812">Transmembrane</keyword>
<dbReference type="STRING" id="102285.A0A0R3TDB2"/>
<dbReference type="InterPro" id="IPR005683">
    <property type="entry name" value="Tom22"/>
</dbReference>
<feature type="compositionally biased region" description="Acidic residues" evidence="13">
    <location>
        <begin position="56"/>
        <end position="68"/>
    </location>
</feature>
<dbReference type="OrthoDB" id="10016939at2759"/>
<reference evidence="17" key="1">
    <citation type="submission" date="2017-02" db="UniProtKB">
        <authorList>
            <consortium name="WormBaseParasite"/>
        </authorList>
    </citation>
    <scope>IDENTIFICATION</scope>
</reference>
<keyword evidence="4" id="KW-0813">Transport</keyword>
<organism evidence="17">
    <name type="scientific">Rodentolepis nana</name>
    <name type="common">Dwarf tapeworm</name>
    <name type="synonym">Hymenolepis nana</name>
    <dbReference type="NCBI Taxonomy" id="102285"/>
    <lineage>
        <taxon>Eukaryota</taxon>
        <taxon>Metazoa</taxon>
        <taxon>Spiralia</taxon>
        <taxon>Lophotrochozoa</taxon>
        <taxon>Platyhelminthes</taxon>
        <taxon>Cestoda</taxon>
        <taxon>Eucestoda</taxon>
        <taxon>Cyclophyllidea</taxon>
        <taxon>Hymenolepididae</taxon>
        <taxon>Rodentolepis</taxon>
    </lineage>
</organism>
<evidence type="ECO:0000256" key="5">
    <source>
        <dbReference type="ARBA" id="ARBA00022692"/>
    </source>
</evidence>
<evidence type="ECO:0000256" key="4">
    <source>
        <dbReference type="ARBA" id="ARBA00022448"/>
    </source>
</evidence>
<feature type="transmembrane region" description="Helical" evidence="14">
    <location>
        <begin position="108"/>
        <end position="130"/>
    </location>
</feature>
<feature type="region of interest" description="Disordered" evidence="13">
    <location>
        <begin position="1"/>
        <end position="68"/>
    </location>
</feature>
<evidence type="ECO:0000313" key="16">
    <source>
        <dbReference type="Proteomes" id="UP000278807"/>
    </source>
</evidence>
<evidence type="ECO:0000256" key="12">
    <source>
        <dbReference type="ARBA" id="ARBA00023170"/>
    </source>
</evidence>
<evidence type="ECO:0000256" key="3">
    <source>
        <dbReference type="ARBA" id="ARBA00016229"/>
    </source>
</evidence>
<dbReference type="PANTHER" id="PTHR12504:SF0">
    <property type="entry name" value="MITOCHONDRIAL IMPORT RECEPTOR SUBUNIT TOM22 HOMOLOG"/>
    <property type="match status" value="1"/>
</dbReference>
<evidence type="ECO:0000256" key="7">
    <source>
        <dbReference type="ARBA" id="ARBA00022927"/>
    </source>
</evidence>
<dbReference type="EMBL" id="UZAE01003993">
    <property type="protein sequence ID" value="VDO00909.1"/>
    <property type="molecule type" value="Genomic_DNA"/>
</dbReference>
<dbReference type="AlphaFoldDB" id="A0A0R3TDB2"/>
<dbReference type="Pfam" id="PF04281">
    <property type="entry name" value="Tom22"/>
    <property type="match status" value="1"/>
</dbReference>
<comment type="similarity">
    <text evidence="2">Belongs to the Tom22 family.</text>
</comment>
<comment type="subcellular location">
    <subcellularLocation>
        <location evidence="1">Mitochondrion outer membrane</location>
        <topology evidence="1">Single-pass membrane protein</topology>
    </subcellularLocation>
</comment>
<evidence type="ECO:0000256" key="11">
    <source>
        <dbReference type="ARBA" id="ARBA00023136"/>
    </source>
</evidence>
<evidence type="ECO:0000256" key="10">
    <source>
        <dbReference type="ARBA" id="ARBA00023128"/>
    </source>
</evidence>
<evidence type="ECO:0000256" key="1">
    <source>
        <dbReference type="ARBA" id="ARBA00004572"/>
    </source>
</evidence>
<reference evidence="15 16" key="2">
    <citation type="submission" date="2018-11" db="EMBL/GenBank/DDBJ databases">
        <authorList>
            <consortium name="Pathogen Informatics"/>
        </authorList>
    </citation>
    <scope>NUCLEOTIDE SEQUENCE [LARGE SCALE GENOMIC DNA]</scope>
</reference>
<dbReference type="PANTHER" id="PTHR12504">
    <property type="entry name" value="MITOCHONDRIAL IMPORT RECEPTOR SUBUNIT TOM22"/>
    <property type="match status" value="1"/>
</dbReference>
<keyword evidence="9" id="KW-0811">Translocation</keyword>
<dbReference type="WBParaSite" id="HNAJ_0000505101-mRNA-1">
    <property type="protein sequence ID" value="HNAJ_0000505101-mRNA-1"/>
    <property type="gene ID" value="HNAJ_0000505101"/>
</dbReference>
<keyword evidence="8 14" id="KW-1133">Transmembrane helix</keyword>
<evidence type="ECO:0000256" key="8">
    <source>
        <dbReference type="ARBA" id="ARBA00022989"/>
    </source>
</evidence>
<evidence type="ECO:0000256" key="13">
    <source>
        <dbReference type="SAM" id="MobiDB-lite"/>
    </source>
</evidence>
<accession>A0A0R3TDB2</accession>
<keyword evidence="7" id="KW-0653">Protein transport</keyword>
<evidence type="ECO:0000256" key="14">
    <source>
        <dbReference type="SAM" id="Phobius"/>
    </source>
</evidence>
<dbReference type="Proteomes" id="UP000278807">
    <property type="component" value="Unassembled WGS sequence"/>
</dbReference>
<sequence>MCADRQNDDYVRIDVSPDEVALSSSGPYIAPQLGGDESSDTQIQSRPTIDEVTNNTEEDDDDENDPDFADETIVERLIGLTEMFPDWFRGGVSKTFTKSVNAVKKTYLFSRCAAWFLASTATICLLPVMLEYERAQMEEQEATEHRSMMLGPGGVGGTAGVAGFQANLPILSPVSGN</sequence>
<keyword evidence="6" id="KW-1000">Mitochondrion outer membrane</keyword>
<protein>
    <recommendedName>
        <fullName evidence="3">Mitochondrial import receptor subunit TOM22 homolog</fullName>
    </recommendedName>
</protein>
<evidence type="ECO:0000256" key="6">
    <source>
        <dbReference type="ARBA" id="ARBA00022787"/>
    </source>
</evidence>
<proteinExistence type="inferred from homology"/>
<feature type="compositionally biased region" description="Basic and acidic residues" evidence="13">
    <location>
        <begin position="1"/>
        <end position="12"/>
    </location>
</feature>
<dbReference type="GO" id="GO:0005741">
    <property type="term" value="C:mitochondrial outer membrane"/>
    <property type="evidence" value="ECO:0007669"/>
    <property type="project" value="UniProtKB-SubCell"/>
</dbReference>
<name>A0A0R3TDB2_RODNA</name>
<evidence type="ECO:0000256" key="9">
    <source>
        <dbReference type="ARBA" id="ARBA00023010"/>
    </source>
</evidence>
<keyword evidence="16" id="KW-1185">Reference proteome</keyword>
<gene>
    <name evidence="15" type="ORF">HNAJ_LOCUS5049</name>
</gene>
<evidence type="ECO:0000256" key="2">
    <source>
        <dbReference type="ARBA" id="ARBA00009874"/>
    </source>
</evidence>
<evidence type="ECO:0000313" key="17">
    <source>
        <dbReference type="WBParaSite" id="HNAJ_0000505101-mRNA-1"/>
    </source>
</evidence>
<keyword evidence="10" id="KW-0496">Mitochondrion</keyword>
<keyword evidence="11 14" id="KW-0472">Membrane</keyword>
<keyword evidence="12" id="KW-0675">Receptor</keyword>
<dbReference type="GO" id="GO:0006886">
    <property type="term" value="P:intracellular protein transport"/>
    <property type="evidence" value="ECO:0007669"/>
    <property type="project" value="InterPro"/>
</dbReference>
<evidence type="ECO:0000313" key="15">
    <source>
        <dbReference type="EMBL" id="VDO00909.1"/>
    </source>
</evidence>
<dbReference type="CDD" id="cd22884">
    <property type="entry name" value="TOM22"/>
    <property type="match status" value="1"/>
</dbReference>